<proteinExistence type="predicted"/>
<protein>
    <submittedName>
        <fullName evidence="2">12278_t:CDS:1</fullName>
    </submittedName>
</protein>
<comment type="caution">
    <text evidence="2">The sequence shown here is derived from an EMBL/GenBank/DDBJ whole genome shotgun (WGS) entry which is preliminary data.</text>
</comment>
<dbReference type="Proteomes" id="UP000789342">
    <property type="component" value="Unassembled WGS sequence"/>
</dbReference>
<gene>
    <name evidence="2" type="ORF">AMORRO_LOCUS8161</name>
</gene>
<sequence>MSSDVTNSSTGVMSNLPTVEHVKAWNREDVKAFLQNNKTELDLEDR</sequence>
<feature type="compositionally biased region" description="Polar residues" evidence="1">
    <location>
        <begin position="1"/>
        <end position="17"/>
    </location>
</feature>
<keyword evidence="3" id="KW-1185">Reference proteome</keyword>
<feature type="region of interest" description="Disordered" evidence="1">
    <location>
        <begin position="1"/>
        <end position="20"/>
    </location>
</feature>
<dbReference type="AlphaFoldDB" id="A0A9N9CNP2"/>
<accession>A0A9N9CNP2</accession>
<dbReference type="OrthoDB" id="2411216at2759"/>
<feature type="non-terminal residue" evidence="2">
    <location>
        <position position="46"/>
    </location>
</feature>
<organism evidence="2 3">
    <name type="scientific">Acaulospora morrowiae</name>
    <dbReference type="NCBI Taxonomy" id="94023"/>
    <lineage>
        <taxon>Eukaryota</taxon>
        <taxon>Fungi</taxon>
        <taxon>Fungi incertae sedis</taxon>
        <taxon>Mucoromycota</taxon>
        <taxon>Glomeromycotina</taxon>
        <taxon>Glomeromycetes</taxon>
        <taxon>Diversisporales</taxon>
        <taxon>Acaulosporaceae</taxon>
        <taxon>Acaulospora</taxon>
    </lineage>
</organism>
<evidence type="ECO:0000256" key="1">
    <source>
        <dbReference type="SAM" id="MobiDB-lite"/>
    </source>
</evidence>
<dbReference type="EMBL" id="CAJVPV010006743">
    <property type="protein sequence ID" value="CAG8609668.1"/>
    <property type="molecule type" value="Genomic_DNA"/>
</dbReference>
<evidence type="ECO:0000313" key="3">
    <source>
        <dbReference type="Proteomes" id="UP000789342"/>
    </source>
</evidence>
<reference evidence="2" key="1">
    <citation type="submission" date="2021-06" db="EMBL/GenBank/DDBJ databases">
        <authorList>
            <person name="Kallberg Y."/>
            <person name="Tangrot J."/>
            <person name="Rosling A."/>
        </authorList>
    </citation>
    <scope>NUCLEOTIDE SEQUENCE</scope>
    <source>
        <strain evidence="2">CL551</strain>
    </source>
</reference>
<evidence type="ECO:0000313" key="2">
    <source>
        <dbReference type="EMBL" id="CAG8609668.1"/>
    </source>
</evidence>
<name>A0A9N9CNP2_9GLOM</name>